<sequence>MPKETLKALVVVIVKKTADEQPKYFAFWAGQFWFEGDVEGKWLKIEVPMGMALAAAGQDGAATVAVEA</sequence>
<proteinExistence type="predicted"/>
<dbReference type="EMBL" id="BART01016376">
    <property type="protein sequence ID" value="GAG80913.1"/>
    <property type="molecule type" value="Genomic_DNA"/>
</dbReference>
<dbReference type="AlphaFoldDB" id="X1B9V6"/>
<reference evidence="1" key="1">
    <citation type="journal article" date="2014" name="Front. Microbiol.">
        <title>High frequency of phylogenetically diverse reductive dehalogenase-homologous genes in deep subseafloor sedimentary metagenomes.</title>
        <authorList>
            <person name="Kawai M."/>
            <person name="Futagami T."/>
            <person name="Toyoda A."/>
            <person name="Takaki Y."/>
            <person name="Nishi S."/>
            <person name="Hori S."/>
            <person name="Arai W."/>
            <person name="Tsubouchi T."/>
            <person name="Morono Y."/>
            <person name="Uchiyama I."/>
            <person name="Ito T."/>
            <person name="Fujiyama A."/>
            <person name="Inagaki F."/>
            <person name="Takami H."/>
        </authorList>
    </citation>
    <scope>NUCLEOTIDE SEQUENCE</scope>
    <source>
        <strain evidence="1">Expedition CK06-06</strain>
    </source>
</reference>
<evidence type="ECO:0000313" key="1">
    <source>
        <dbReference type="EMBL" id="GAG80913.1"/>
    </source>
</evidence>
<gene>
    <name evidence="1" type="ORF">S01H4_31514</name>
</gene>
<accession>X1B9V6</accession>
<comment type="caution">
    <text evidence="1">The sequence shown here is derived from an EMBL/GenBank/DDBJ whole genome shotgun (WGS) entry which is preliminary data.</text>
</comment>
<protein>
    <submittedName>
        <fullName evidence="1">Uncharacterized protein</fullName>
    </submittedName>
</protein>
<organism evidence="1">
    <name type="scientific">marine sediment metagenome</name>
    <dbReference type="NCBI Taxonomy" id="412755"/>
    <lineage>
        <taxon>unclassified sequences</taxon>
        <taxon>metagenomes</taxon>
        <taxon>ecological metagenomes</taxon>
    </lineage>
</organism>
<name>X1B9V6_9ZZZZ</name>